<sequence length="117" mass="13414">MKQNDSMAYAIMGKYPPGGRFIVYASPRREPLQKILDNSPELGSIEEKNFGFDISGIDKFYSVNIRIMPEYEQYPSDTGEYYLDYETAAKHETTPEELMASDTPPFIYEVVPIEVVQ</sequence>
<evidence type="ECO:0000313" key="2">
    <source>
        <dbReference type="Proteomes" id="UP000001497"/>
    </source>
</evidence>
<keyword evidence="2" id="KW-1185">Reference proteome</keyword>
<dbReference type="RefSeq" id="WP_015732109.1">
    <property type="nucleotide sequence ID" value="NC_013410.1"/>
</dbReference>
<accession>A0ABN3YUS1</accession>
<dbReference type="Proteomes" id="UP000001497">
    <property type="component" value="Chromosome"/>
</dbReference>
<protein>
    <submittedName>
        <fullName evidence="1">Uncharacterized protein</fullName>
    </submittedName>
</protein>
<proteinExistence type="predicted"/>
<gene>
    <name evidence="1" type="ordered locus">Fisuc_1781</name>
</gene>
<reference evidence="1" key="1">
    <citation type="submission" date="2009-10" db="EMBL/GenBank/DDBJ databases">
        <title>Complete sequence of Fibrobacter succinogenes subsp. succinogenes S85.</title>
        <authorList>
            <consortium name="US DOE Joint Genome Institute"/>
            <person name="Lucas S."/>
            <person name="Copeland A."/>
            <person name="Lapidus A."/>
            <person name="Glavina del Rio T."/>
            <person name="Tice H."/>
            <person name="Bruce D."/>
            <person name="Goodwin L."/>
            <person name="Pitluck S."/>
            <person name="Chertkov O."/>
            <person name="Detter J.C."/>
            <person name="Han C."/>
            <person name="Tapia R."/>
            <person name="Larimer F."/>
            <person name="Land M."/>
            <person name="Hauser L."/>
            <person name="Kyrpides N."/>
            <person name="Mikhailova N."/>
            <person name="Weimer P.J."/>
            <person name="Stevenson D.M."/>
            <person name="Boyum J."/>
            <person name="Brumm P.I."/>
            <person name="Mead D."/>
        </authorList>
    </citation>
    <scope>NUCLEOTIDE SEQUENCE [LARGE SCALE GENOMIC DNA]</scope>
    <source>
        <strain evidence="1">S85</strain>
    </source>
</reference>
<evidence type="ECO:0000313" key="1">
    <source>
        <dbReference type="EMBL" id="ACX75374.1"/>
    </source>
</evidence>
<name>A0ABN3YUS1_FIBSS</name>
<dbReference type="EMBL" id="CP001792">
    <property type="protein sequence ID" value="ACX75374.1"/>
    <property type="molecule type" value="Genomic_DNA"/>
</dbReference>
<organism evidence="1 2">
    <name type="scientific">Fibrobacter succinogenes (strain ATCC 19169 / S85)</name>
    <dbReference type="NCBI Taxonomy" id="59374"/>
    <lineage>
        <taxon>Bacteria</taxon>
        <taxon>Pseudomonadati</taxon>
        <taxon>Fibrobacterota</taxon>
        <taxon>Fibrobacteria</taxon>
        <taxon>Fibrobacterales</taxon>
        <taxon>Fibrobacteraceae</taxon>
        <taxon>Fibrobacter</taxon>
    </lineage>
</organism>